<gene>
    <name evidence="6" type="ORF">A2153_06015</name>
</gene>
<dbReference type="AlphaFoldDB" id="A0A1F5YJH1"/>
<feature type="transmembrane region" description="Helical" evidence="4">
    <location>
        <begin position="214"/>
        <end position="234"/>
    </location>
</feature>
<feature type="transmembrane region" description="Helical" evidence="4">
    <location>
        <begin position="300"/>
        <end position="322"/>
    </location>
</feature>
<dbReference type="PROSITE" id="PS50850">
    <property type="entry name" value="MFS"/>
    <property type="match status" value="1"/>
</dbReference>
<evidence type="ECO:0000256" key="4">
    <source>
        <dbReference type="SAM" id="Phobius"/>
    </source>
</evidence>
<dbReference type="InterPro" id="IPR036259">
    <property type="entry name" value="MFS_trans_sf"/>
</dbReference>
<dbReference type="InterPro" id="IPR011701">
    <property type="entry name" value="MFS"/>
</dbReference>
<dbReference type="Proteomes" id="UP000177396">
    <property type="component" value="Unassembled WGS sequence"/>
</dbReference>
<dbReference type="PANTHER" id="PTHR23518:SF2">
    <property type="entry name" value="MAJOR FACILITATOR SUPERFAMILY TRANSPORTER"/>
    <property type="match status" value="1"/>
</dbReference>
<comment type="caution">
    <text evidence="6">The sequence shown here is derived from an EMBL/GenBank/DDBJ whole genome shotgun (WGS) entry which is preliminary data.</text>
</comment>
<dbReference type="Gene3D" id="1.20.1250.20">
    <property type="entry name" value="MFS general substrate transporter like domains"/>
    <property type="match status" value="2"/>
</dbReference>
<keyword evidence="2 4" id="KW-1133">Transmembrane helix</keyword>
<evidence type="ECO:0000256" key="3">
    <source>
        <dbReference type="ARBA" id="ARBA00023136"/>
    </source>
</evidence>
<feature type="transmembrane region" description="Helical" evidence="4">
    <location>
        <begin position="240"/>
        <end position="264"/>
    </location>
</feature>
<name>A0A1F5YJH1_9BACT</name>
<feature type="transmembrane region" description="Helical" evidence="4">
    <location>
        <begin position="166"/>
        <end position="186"/>
    </location>
</feature>
<evidence type="ECO:0000313" key="7">
    <source>
        <dbReference type="Proteomes" id="UP000177396"/>
    </source>
</evidence>
<dbReference type="GO" id="GO:0022857">
    <property type="term" value="F:transmembrane transporter activity"/>
    <property type="evidence" value="ECO:0007669"/>
    <property type="project" value="InterPro"/>
</dbReference>
<proteinExistence type="predicted"/>
<feature type="transmembrane region" description="Helical" evidence="4">
    <location>
        <begin position="366"/>
        <end position="383"/>
    </location>
</feature>
<dbReference type="CDD" id="cd17370">
    <property type="entry name" value="MFS_MJ1317_like"/>
    <property type="match status" value="1"/>
</dbReference>
<dbReference type="Pfam" id="PF07690">
    <property type="entry name" value="MFS_1"/>
    <property type="match status" value="1"/>
</dbReference>
<feature type="transmembrane region" description="Helical" evidence="4">
    <location>
        <begin position="276"/>
        <end position="294"/>
    </location>
</feature>
<protein>
    <recommendedName>
        <fullName evidence="5">Major facilitator superfamily (MFS) profile domain-containing protein</fullName>
    </recommendedName>
</protein>
<dbReference type="EMBL" id="MFJB01000024">
    <property type="protein sequence ID" value="OGG00316.1"/>
    <property type="molecule type" value="Genomic_DNA"/>
</dbReference>
<feature type="transmembrane region" description="Helical" evidence="4">
    <location>
        <begin position="75"/>
        <end position="102"/>
    </location>
</feature>
<dbReference type="SUPFAM" id="SSF103473">
    <property type="entry name" value="MFS general substrate transporter"/>
    <property type="match status" value="1"/>
</dbReference>
<evidence type="ECO:0000256" key="2">
    <source>
        <dbReference type="ARBA" id="ARBA00022989"/>
    </source>
</evidence>
<feature type="domain" description="Major facilitator superfamily (MFS) profile" evidence="5">
    <location>
        <begin position="8"/>
        <end position="387"/>
    </location>
</feature>
<keyword evidence="3 4" id="KW-0472">Membrane</keyword>
<keyword evidence="1 4" id="KW-0812">Transmembrane</keyword>
<sequence>MFKKIPFNVLILGLVSFFNDLASEMIYPLVPIFLTSVLHASIPIVGFIEGLVEAIASLTKYFFGAYSDFLKKRKIFVAMGYSLGAISKILIGLALGWPLVLIARFIDRLGKGLRTAPRDSLLLENTTSQNRGYIFGFHRAFDSLGAVFGPLLTLAVLYLLKENLRLTFFVAFIPSTIAVLLLLVFVREKKKEEIIKDRKFVKIRWKSISPRLKIFLLISFLFAVGNSSDAFLLLNAKNLGLTTTLVVLVYVLYNVSQTIFAAPLGSLSDKIGPKKVFASGLLVFSVVYFFFGFVKNSFWLWLLFPVYGVYIAATDGVSKAYLSQFITHEESGTYFGAYYTLTALGTFLASLIGGLLWKYINPSVTFYYGSFMAFAAFLTFLIFSDSYRK</sequence>
<dbReference type="InterPro" id="IPR020846">
    <property type="entry name" value="MFS_dom"/>
</dbReference>
<accession>A0A1F5YJH1</accession>
<evidence type="ECO:0000256" key="1">
    <source>
        <dbReference type="ARBA" id="ARBA00022692"/>
    </source>
</evidence>
<feature type="transmembrane region" description="Helical" evidence="4">
    <location>
        <begin position="334"/>
        <end position="360"/>
    </location>
</feature>
<organism evidence="6 7">
    <name type="scientific">Candidatus Gottesmanbacteria bacterium RBG_16_38_7b</name>
    <dbReference type="NCBI Taxonomy" id="1798372"/>
    <lineage>
        <taxon>Bacteria</taxon>
        <taxon>Candidatus Gottesmaniibacteriota</taxon>
    </lineage>
</organism>
<evidence type="ECO:0000259" key="5">
    <source>
        <dbReference type="PROSITE" id="PS50850"/>
    </source>
</evidence>
<evidence type="ECO:0000313" key="6">
    <source>
        <dbReference type="EMBL" id="OGG00316.1"/>
    </source>
</evidence>
<reference evidence="6 7" key="1">
    <citation type="journal article" date="2016" name="Nat. Commun.">
        <title>Thousands of microbial genomes shed light on interconnected biogeochemical processes in an aquifer system.</title>
        <authorList>
            <person name="Anantharaman K."/>
            <person name="Brown C.T."/>
            <person name="Hug L.A."/>
            <person name="Sharon I."/>
            <person name="Castelle C.J."/>
            <person name="Probst A.J."/>
            <person name="Thomas B.C."/>
            <person name="Singh A."/>
            <person name="Wilkins M.J."/>
            <person name="Karaoz U."/>
            <person name="Brodie E.L."/>
            <person name="Williams K.H."/>
            <person name="Hubbard S.S."/>
            <person name="Banfield J.F."/>
        </authorList>
    </citation>
    <scope>NUCLEOTIDE SEQUENCE [LARGE SCALE GENOMIC DNA]</scope>
</reference>
<feature type="transmembrane region" description="Helical" evidence="4">
    <location>
        <begin position="140"/>
        <end position="160"/>
    </location>
</feature>
<dbReference type="PANTHER" id="PTHR23518">
    <property type="entry name" value="C-METHYLTRANSFERASE"/>
    <property type="match status" value="1"/>
</dbReference>